<dbReference type="InterPro" id="IPR057469">
    <property type="entry name" value="PH_MADD"/>
</dbReference>
<keyword evidence="8" id="KW-0053">Apoptosis</keyword>
<dbReference type="FunFam" id="3.40.50.11500:FF:000002">
    <property type="entry name" value="MAP kinase-activating death domain protein-like Protein"/>
    <property type="match status" value="1"/>
</dbReference>
<feature type="region of interest" description="Disordered" evidence="14">
    <location>
        <begin position="1088"/>
        <end position="1141"/>
    </location>
</feature>
<feature type="compositionally biased region" description="Low complexity" evidence="14">
    <location>
        <begin position="144"/>
        <end position="158"/>
    </location>
</feature>
<evidence type="ECO:0000256" key="5">
    <source>
        <dbReference type="ARBA" id="ARBA00022475"/>
    </source>
</evidence>
<evidence type="ECO:0000256" key="1">
    <source>
        <dbReference type="ARBA" id="ARBA00004236"/>
    </source>
</evidence>
<evidence type="ECO:0000256" key="7">
    <source>
        <dbReference type="ARBA" id="ARBA00022658"/>
    </source>
</evidence>
<organism evidence="16 17">
    <name type="scientific">Myripristis murdjan</name>
    <name type="common">pinecone soldierfish</name>
    <dbReference type="NCBI Taxonomy" id="586833"/>
    <lineage>
        <taxon>Eukaryota</taxon>
        <taxon>Metazoa</taxon>
        <taxon>Chordata</taxon>
        <taxon>Craniata</taxon>
        <taxon>Vertebrata</taxon>
        <taxon>Euteleostomi</taxon>
        <taxon>Actinopterygii</taxon>
        <taxon>Neopterygii</taxon>
        <taxon>Teleostei</taxon>
        <taxon>Neoteleostei</taxon>
        <taxon>Acanthomorphata</taxon>
        <taxon>Holocentriformes</taxon>
        <taxon>Holocentridae</taxon>
        <taxon>Myripristis</taxon>
    </lineage>
</organism>
<dbReference type="Proteomes" id="UP000472263">
    <property type="component" value="Chromosome 3"/>
</dbReference>
<dbReference type="InterPro" id="IPR005113">
    <property type="entry name" value="uDENN_dom"/>
</dbReference>
<dbReference type="Pfam" id="PF23629">
    <property type="entry name" value="Death_MADD"/>
    <property type="match status" value="1"/>
</dbReference>
<evidence type="ECO:0000256" key="2">
    <source>
        <dbReference type="ARBA" id="ARBA00004496"/>
    </source>
</evidence>
<dbReference type="Gene3D" id="3.40.50.11500">
    <property type="match status" value="1"/>
</dbReference>
<keyword evidence="5" id="KW-1003">Cell membrane</keyword>
<keyword evidence="9" id="KW-0472">Membrane</keyword>
<feature type="region of interest" description="Disordered" evidence="14">
    <location>
        <begin position="803"/>
        <end position="849"/>
    </location>
</feature>
<dbReference type="PANTHER" id="PTHR13008">
    <property type="entry name" value="MAP-KINASE ACTIVATING DEATH DOMAIN PROTEIN MADD /DENN/AEX-3 C.ELEGANS"/>
    <property type="match status" value="1"/>
</dbReference>
<comment type="subunit">
    <text evidence="11">Interacts (via death domain) with TNFRSF1A (via death domain). Interacts with PIDD1. Interacts with YWHAZ. Interacts (via death domain) with KIF1B; links the motor KIF1B to Rab3-carrying vesicles in anterograde synaptic vesicle transport. Interacts with KIF1A. Interacts (via uDENN domain) with RAB3A, RAB3B, RAB3C and RAB3D; the GTP-bound form of the Rab proteins is preferred for interaction.</text>
</comment>
<evidence type="ECO:0000256" key="10">
    <source>
        <dbReference type="ARBA" id="ARBA00060181"/>
    </source>
</evidence>
<evidence type="ECO:0000256" key="6">
    <source>
        <dbReference type="ARBA" id="ARBA00022490"/>
    </source>
</evidence>
<dbReference type="GO" id="GO:0005829">
    <property type="term" value="C:cytosol"/>
    <property type="evidence" value="ECO:0007669"/>
    <property type="project" value="TreeGrafter"/>
</dbReference>
<feature type="domain" description="UDENN" evidence="15">
    <location>
        <begin position="20"/>
        <end position="568"/>
    </location>
</feature>
<dbReference type="InterPro" id="IPR037516">
    <property type="entry name" value="Tripartite_DENN"/>
</dbReference>
<dbReference type="Pfam" id="PF03456">
    <property type="entry name" value="uDENN"/>
    <property type="match status" value="1"/>
</dbReference>
<keyword evidence="7" id="KW-0344">Guanine-nucleotide releasing factor</keyword>
<evidence type="ECO:0000256" key="14">
    <source>
        <dbReference type="SAM" id="MobiDB-lite"/>
    </source>
</evidence>
<dbReference type="PROSITE" id="PS50211">
    <property type="entry name" value="DENN"/>
    <property type="match status" value="1"/>
</dbReference>
<evidence type="ECO:0000256" key="13">
    <source>
        <dbReference type="ARBA" id="ARBA00081633"/>
    </source>
</evidence>
<dbReference type="GO" id="GO:0042981">
    <property type="term" value="P:regulation of apoptotic process"/>
    <property type="evidence" value="ECO:0007669"/>
    <property type="project" value="TreeGrafter"/>
</dbReference>
<reference evidence="16" key="2">
    <citation type="submission" date="2025-08" db="UniProtKB">
        <authorList>
            <consortium name="Ensembl"/>
        </authorList>
    </citation>
    <scope>IDENTIFICATION</scope>
</reference>
<dbReference type="GeneTree" id="ENSGT00940000156718"/>
<comment type="similarity">
    <text evidence="3">Belongs to the MADD family.</text>
</comment>
<comment type="subcellular location">
    <subcellularLocation>
        <location evidence="1">Cell membrane</location>
    </subcellularLocation>
    <subcellularLocation>
        <location evidence="2">Cytoplasm</location>
    </subcellularLocation>
</comment>
<evidence type="ECO:0000256" key="12">
    <source>
        <dbReference type="ARBA" id="ARBA00079552"/>
    </source>
</evidence>
<feature type="compositionally biased region" description="Low complexity" evidence="14">
    <location>
        <begin position="701"/>
        <end position="713"/>
    </location>
</feature>
<dbReference type="Pfam" id="PF02141">
    <property type="entry name" value="DENN"/>
    <property type="match status" value="1"/>
</dbReference>
<evidence type="ECO:0000259" key="15">
    <source>
        <dbReference type="PROSITE" id="PS50211"/>
    </source>
</evidence>
<feature type="compositionally biased region" description="Polar residues" evidence="14">
    <location>
        <begin position="1121"/>
        <end position="1140"/>
    </location>
</feature>
<dbReference type="PANTHER" id="PTHR13008:SF7">
    <property type="entry name" value="MAP KINASE-ACTIVATING DEATH DOMAIN PROTEIN"/>
    <property type="match status" value="1"/>
</dbReference>
<feature type="region of interest" description="Disordered" evidence="14">
    <location>
        <begin position="111"/>
        <end position="173"/>
    </location>
</feature>
<dbReference type="InterPro" id="IPR043153">
    <property type="entry name" value="DENN_C"/>
</dbReference>
<name>A0A668A8G4_9TELE</name>
<feature type="region of interest" description="Disordered" evidence="14">
    <location>
        <begin position="676"/>
        <end position="715"/>
    </location>
</feature>
<evidence type="ECO:0000256" key="11">
    <source>
        <dbReference type="ARBA" id="ARBA00064743"/>
    </source>
</evidence>
<keyword evidence="17" id="KW-1185">Reference proteome</keyword>
<proteinExistence type="inferred from homology"/>
<dbReference type="SMART" id="SM00799">
    <property type="entry name" value="DENN"/>
    <property type="match status" value="1"/>
</dbReference>
<dbReference type="GO" id="GO:0005886">
    <property type="term" value="C:plasma membrane"/>
    <property type="evidence" value="ECO:0007669"/>
    <property type="project" value="UniProtKB-SubCell"/>
</dbReference>
<sequence length="1520" mass="168972">WGEEDVYSWFSVSLKPNKQKELFISSRQPSSDSVAQTPQLLRRYPLEDHHDFPLPPDVVFFCQPEGCLSVRQRRVSLRDDASFVFTLTDKDSGITRYGICVNFYRSFQRGHHRSRGDKSAHTEAAAQGAETTSEGSDGSGGGPPSSSLSPPAGADSAPLPSPRHKRSAAKAAARNRNSTLTSLCILSHYPFFSTFRECLYILKRLVDCCSQRLTQRAGLPRATQRDTMWRVFTGALSVEEKGSQLLADLREIESWVYRLLRSPVPVAGQRRVDVEVLPHELKRPLTFALPDNSRFCMVDFPLHLPLELLGVDACLQVLSCVLLEHKVVLQSRDYNALSMSVMAFVAMIYPLEYMFPVIPLLPTCMASAEQLLLAPTPYIIGVPASFFLYKSDFKMPDDVWLVDLDSNKVIAPTSAEILPPLPEPESSELKKHLKQALASMSLNTQPILNLEKFQEGQELPLLPPGRDKASPSSTEFNPLIYGNDVDSVDVATRVAMVRFFNSANVLQGFQMHTRTLRLFPRPVVAFQASSFLASRPRRSGFADKLSHTQAVEFYGEWALNPSNLAFQRIHNNVYDPSLIGDKPKWYAHQLQPVVYRVYDGSSQLVEAMAGPLEDDAIASLTNQLGNYGSAHVVHILHANVRFLFASSIDALDLDPPTHAALGDASEVEFQDFQEFREGHGSECPPSGDGAAEPSDGQPLRSSSSTTASSSPSTIIQGVNHVCDRTSDTFWSSFRAQRPLRPSSLRLPGESDGEGDSRNSSPNSTISNNSNDGFGGLMSFASNLYKNHGTSFSLSNLAIPNKAAREKSTPFPSLKGARAPRALVDQKSSVIKHSPTVKRESPSPQGRVNNTSENQQFLKEVVQSVLEGQGVGWLNMKKVRRLLENEQLRVFVLSKLNRAVQSEEDARQEIIRDVEVSRKVYKGMLDILKCTVSSLEHSYTNAGLGGMASVFSLLEIARTHYQTKDPEKRKRSPTDSAGSPGSKESPSGRMESARPQGLLHVPHLQLPHHTSGKGARHFDTRSLNEENFIASIGVYTTPSLVACLTDTEEKKSQISADSGLSVTSGSQVWSYKCLCCTLSLKHELRSERISNSSGETLGADSDLSSTAGDGLGGRHAPHLAQSRGTLSDSEIETNPATSSVFGKTHKLKAGAKEPMMAMAKGPPAQPMEDISMRIYLCEGLLGKERSTLWDQLQFWEDAFLDAVMLEREGMGMDQGPQEMIERYLSLGEHDRKRLEDDEDRLLATLLHNMIAYMLMMKVNKNDIRKKVRRLMGKSHIGLTHSQEINEILDKLAQMNGRELSIRPSGSRHIKKQTFVVHAGTDTTGDIFFMEVCDDCIVLRSNIGTVYERWWYEKLINMTYCPKTKVLCLWRRNGQETQLNKFYTKKCRELYYCVKDSMERAAARQQSIKPGPELGGEFPVQDMKTGEGGLLQVTLEGINLKFMHSQVFIELNHIKKCNTVKGVFVLEEFVPETKEVVIHKYKTPMAHQICYSVLCLFSYVAAVKGKEAEGKPKLLSPRPLPS</sequence>
<protein>
    <recommendedName>
        <fullName evidence="4">MAP kinase-activating death domain protein</fullName>
    </recommendedName>
    <alternativeName>
        <fullName evidence="12">Rab3 GDP/GTP exchange factor</fullName>
    </alternativeName>
    <alternativeName>
        <fullName evidence="13">Rab3 GDP/GTP exchange protein</fullName>
    </alternativeName>
</protein>
<dbReference type="GO" id="GO:0005085">
    <property type="term" value="F:guanyl-nucleotide exchange factor activity"/>
    <property type="evidence" value="ECO:0007669"/>
    <property type="project" value="UniProtKB-KW"/>
</dbReference>
<dbReference type="Ensembl" id="ENSMMDT00005050715.1">
    <property type="protein sequence ID" value="ENSMMDP00005049727.1"/>
    <property type="gene ID" value="ENSMMDG00005016724.1"/>
</dbReference>
<evidence type="ECO:0000313" key="16">
    <source>
        <dbReference type="Ensembl" id="ENSMMDP00005049727.1"/>
    </source>
</evidence>
<dbReference type="GO" id="GO:0032483">
    <property type="term" value="P:regulation of Rab protein signal transduction"/>
    <property type="evidence" value="ECO:0007669"/>
    <property type="project" value="TreeGrafter"/>
</dbReference>
<dbReference type="SMART" id="SM00801">
    <property type="entry name" value="dDENN"/>
    <property type="match status" value="1"/>
</dbReference>
<dbReference type="InterPro" id="IPR005112">
    <property type="entry name" value="dDENN_dom"/>
</dbReference>
<comment type="function">
    <text evidence="10">Guanyl-nucleotide exchange factor that regulates small GTPases of the Rab family. Converts GDP-bound inactive form of RAB27A and RAB27B to the GTP-bound active forms. Converts GDP-bound inactive form of RAB3A, RAB3C and RAB3D to the GTP-bound active forms, GTPases involved in synaptic vesicle exocytosis and vesicle secretion. Plays a role in synaptic vesicle formation and in vesicle trafficking at the neuromuscular junction. Involved in up-regulating a post-docking step of synaptic exocytosis in central synapses. Probably by binding to the motor proteins KIF1B and KIF1A, mediates motor-dependent transport of GTP-RAB3A-positive vesicles to the presynaptic nerve terminals. Plays a role in TNFA-mediated activation of the MAPK pathway, including ERK1/2. May link TNFRSF1A with MAP kinase activation. May be involved in the regulation of TNFA-induced apoptosis.</text>
</comment>
<dbReference type="Gene3D" id="3.30.450.200">
    <property type="match status" value="1"/>
</dbReference>
<dbReference type="GO" id="GO:0006915">
    <property type="term" value="P:apoptotic process"/>
    <property type="evidence" value="ECO:0007669"/>
    <property type="project" value="UniProtKB-KW"/>
</dbReference>
<evidence type="ECO:0000313" key="17">
    <source>
        <dbReference type="Proteomes" id="UP000472263"/>
    </source>
</evidence>
<dbReference type="SMART" id="SM00800">
    <property type="entry name" value="uDENN"/>
    <property type="match status" value="1"/>
</dbReference>
<feature type="region of interest" description="Disordered" evidence="14">
    <location>
        <begin position="740"/>
        <end position="769"/>
    </location>
</feature>
<feature type="compositionally biased region" description="Polar residues" evidence="14">
    <location>
        <begin position="973"/>
        <end position="984"/>
    </location>
</feature>
<accession>A0A668A8G4</accession>
<dbReference type="Pfam" id="PF25328">
    <property type="entry name" value="PH_MADD"/>
    <property type="match status" value="1"/>
</dbReference>
<dbReference type="InterPro" id="IPR056574">
    <property type="entry name" value="Death_MADD"/>
</dbReference>
<gene>
    <name evidence="16" type="primary">MADD</name>
    <name evidence="16" type="synonym">madd</name>
</gene>
<dbReference type="InterPro" id="IPR039980">
    <property type="entry name" value="MADD"/>
</dbReference>
<keyword evidence="6" id="KW-0963">Cytoplasm</keyword>
<evidence type="ECO:0000256" key="4">
    <source>
        <dbReference type="ARBA" id="ARBA00017868"/>
    </source>
</evidence>
<feature type="region of interest" description="Disordered" evidence="14">
    <location>
        <begin position="961"/>
        <end position="993"/>
    </location>
</feature>
<feature type="compositionally biased region" description="Low complexity" evidence="14">
    <location>
        <begin position="757"/>
        <end position="769"/>
    </location>
</feature>
<evidence type="ECO:0000256" key="3">
    <source>
        <dbReference type="ARBA" id="ARBA00005978"/>
    </source>
</evidence>
<dbReference type="InterPro" id="IPR001194">
    <property type="entry name" value="cDENN_dom"/>
</dbReference>
<evidence type="ECO:0000256" key="8">
    <source>
        <dbReference type="ARBA" id="ARBA00022703"/>
    </source>
</evidence>
<reference evidence="16" key="1">
    <citation type="submission" date="2019-06" db="EMBL/GenBank/DDBJ databases">
        <authorList>
            <consortium name="Wellcome Sanger Institute Data Sharing"/>
        </authorList>
    </citation>
    <scope>NUCLEOTIDE SEQUENCE [LARGE SCALE GENOMIC DNA]</scope>
</reference>
<reference evidence="16" key="3">
    <citation type="submission" date="2025-09" db="UniProtKB">
        <authorList>
            <consortium name="Ensembl"/>
        </authorList>
    </citation>
    <scope>IDENTIFICATION</scope>
</reference>
<evidence type="ECO:0000256" key="9">
    <source>
        <dbReference type="ARBA" id="ARBA00023136"/>
    </source>
</evidence>